<dbReference type="EMBL" id="KC977571">
    <property type="protein sequence ID" value="AGO85133.2"/>
    <property type="molecule type" value="Genomic_DNA"/>
</dbReference>
<feature type="transmembrane region" description="Helical" evidence="1">
    <location>
        <begin position="423"/>
        <end position="443"/>
    </location>
</feature>
<dbReference type="InterPro" id="IPR036047">
    <property type="entry name" value="F-box-like_dom_sf"/>
</dbReference>
<dbReference type="Gene3D" id="1.20.1280.50">
    <property type="match status" value="1"/>
</dbReference>
<dbReference type="PANTHER" id="PTHR46586:SF3">
    <property type="entry name" value="ANKYRIN REPEAT-CONTAINING PROTEIN"/>
    <property type="match status" value="1"/>
</dbReference>
<dbReference type="RefSeq" id="YP_008438207.2">
    <property type="nucleotide sequence ID" value="NC_022098.1"/>
</dbReference>
<evidence type="ECO:0000256" key="1">
    <source>
        <dbReference type="SAM" id="Phobius"/>
    </source>
</evidence>
<dbReference type="SUPFAM" id="SSF48403">
    <property type="entry name" value="Ankyrin repeat"/>
    <property type="match status" value="1"/>
</dbReference>
<dbReference type="GeneID" id="16606920"/>
<evidence type="ECO:0000313" key="4">
    <source>
        <dbReference type="Proteomes" id="UP000204584"/>
    </source>
</evidence>
<dbReference type="PANTHER" id="PTHR46586">
    <property type="entry name" value="ANKYRIN REPEAT-CONTAINING PROTEIN"/>
    <property type="match status" value="1"/>
</dbReference>
<dbReference type="KEGG" id="vg:16606920"/>
<evidence type="ECO:0000259" key="2">
    <source>
        <dbReference type="PROSITE" id="PS50181"/>
    </source>
</evidence>
<name>S4VXP2_9VIRU</name>
<dbReference type="CDD" id="cd09917">
    <property type="entry name" value="F-box_SF"/>
    <property type="match status" value="1"/>
</dbReference>
<dbReference type="InterPro" id="IPR001810">
    <property type="entry name" value="F-box_dom"/>
</dbReference>
<protein>
    <submittedName>
        <fullName evidence="3">Ankyrin repeat domain containing protein</fullName>
    </submittedName>
</protein>
<dbReference type="InterPro" id="IPR052050">
    <property type="entry name" value="SecEffector_AnkRepeat"/>
</dbReference>
<keyword evidence="1" id="KW-1133">Transmembrane helix</keyword>
<feature type="domain" description="F-box" evidence="2">
    <location>
        <begin position="1"/>
        <end position="56"/>
    </location>
</feature>
<keyword evidence="4" id="KW-1185">Reference proteome</keyword>
<gene>
    <name evidence="3" type="ORF">psal_cds_973</name>
</gene>
<dbReference type="PROSITE" id="PS50181">
    <property type="entry name" value="FBOX"/>
    <property type="match status" value="1"/>
</dbReference>
<dbReference type="Proteomes" id="UP000204584">
    <property type="component" value="Segment"/>
</dbReference>
<dbReference type="Gene3D" id="1.25.40.20">
    <property type="entry name" value="Ankyrin repeat-containing domain"/>
    <property type="match status" value="2"/>
</dbReference>
<keyword evidence="1" id="KW-0812">Transmembrane</keyword>
<keyword evidence="1" id="KW-0472">Membrane</keyword>
<dbReference type="InterPro" id="IPR036770">
    <property type="entry name" value="Ankyrin_rpt-contain_sf"/>
</dbReference>
<reference evidence="3 4" key="1">
    <citation type="journal article" date="2013" name="Science">
        <title>Pandoraviruses: amoeba viruses with genomes up to 2.5 Mb reaching that of parasitic eukaryotes.</title>
        <authorList>
            <person name="Philippe N."/>
            <person name="Legendre M."/>
            <person name="Doutre G."/>
            <person name="Coute Y."/>
            <person name="Poirot O."/>
            <person name="Lescot M."/>
            <person name="Arslan D."/>
            <person name="Seltzer V."/>
            <person name="Bertaux L."/>
            <person name="Bruley C."/>
            <person name="Garin J."/>
            <person name="Claverie J.M."/>
            <person name="Abergel C."/>
        </authorList>
    </citation>
    <scope>NUCLEOTIDE SEQUENCE [LARGE SCALE GENOMIC DNA]</scope>
</reference>
<dbReference type="SUPFAM" id="SSF81383">
    <property type="entry name" value="F-box domain"/>
    <property type="match status" value="1"/>
</dbReference>
<sequence length="446" mass="48540">MTNMSDLPDELLARVFWWLPCGATNALSGVDRRWRSVCRDAVAVGRPRCTSAFSDQRDEARSHRSSPMTSGDTSWTYYAHAPTCASAAYSTWHAAAAGDVNALVGLVDAGFAWHPRCCAVAASYGHAHVIDYAARTSRDLQPWITLRQALDRGHSAVADRLLDAGCRYDEVTCFEAARDGQLAALAYLHARGVPWDWRTIEQAAKHGHFDVVKYAHENGCAWSAGACAKAAARGHLDIVVYAHENRCPWNDRLCIDAARNGHLAVLVYALDAGCPYNSWAFAAAAGGGHVHVLEYLHRTGRGGHRDACAAAANNGHLDALVYAFEHGCPIDQHAVWGACLGGHLDCLVYVHQRGAPLHNDDCRTAAWKGHIDCLTYLHAHGVCSGDCLGRLCWHQLARLGRHAVIRRASALSGALSHSLPGTVWRFVFCMMGLLGLSLTYAWFLSP</sequence>
<proteinExistence type="predicted"/>
<evidence type="ECO:0000313" key="3">
    <source>
        <dbReference type="EMBL" id="AGO85133.2"/>
    </source>
</evidence>
<organism evidence="3 4">
    <name type="scientific">Pandoravirus salinus</name>
    <dbReference type="NCBI Taxonomy" id="1349410"/>
    <lineage>
        <taxon>Viruses</taxon>
        <taxon>Pandoravirus</taxon>
    </lineage>
</organism>
<accession>S4VXP2</accession>